<sequence length="105" mass="11714">MLKMAVLGDKETSLLFLSMGLEVFICPRPEEGASVLQEAFRKGYGIIFVAESIARECMNVIEGLSEKKAFPIITIIPDSSQRFPRVAEARLRSLIRRAIGMELPD</sequence>
<dbReference type="AlphaFoldDB" id="A0A523QKJ4"/>
<protein>
    <recommendedName>
        <fullName evidence="6">V-type ATP synthase subunit F</fullName>
    </recommendedName>
</protein>
<comment type="caution">
    <text evidence="4">The sequence shown here is derived from an EMBL/GenBank/DDBJ whole genome shotgun (WGS) entry which is preliminary data.</text>
</comment>
<dbReference type="Proteomes" id="UP000320781">
    <property type="component" value="Unassembled WGS sequence"/>
</dbReference>
<dbReference type="SUPFAM" id="SSF159468">
    <property type="entry name" value="AtpF-like"/>
    <property type="match status" value="1"/>
</dbReference>
<evidence type="ECO:0008006" key="6">
    <source>
        <dbReference type="Google" id="ProtNLM"/>
    </source>
</evidence>
<evidence type="ECO:0000256" key="2">
    <source>
        <dbReference type="ARBA" id="ARBA00022448"/>
    </source>
</evidence>
<organism evidence="4 5">
    <name type="scientific">Aerophobetes bacterium</name>
    <dbReference type="NCBI Taxonomy" id="2030807"/>
    <lineage>
        <taxon>Bacteria</taxon>
        <taxon>Candidatus Aerophobota</taxon>
    </lineage>
</organism>
<evidence type="ECO:0000313" key="5">
    <source>
        <dbReference type="Proteomes" id="UP000320781"/>
    </source>
</evidence>
<proteinExistence type="inferred from homology"/>
<dbReference type="EMBL" id="SOKU01000118">
    <property type="protein sequence ID" value="TES86222.1"/>
    <property type="molecule type" value="Genomic_DNA"/>
</dbReference>
<dbReference type="GO" id="GO:0046961">
    <property type="term" value="F:proton-transporting ATPase activity, rotational mechanism"/>
    <property type="evidence" value="ECO:0007669"/>
    <property type="project" value="InterPro"/>
</dbReference>
<keyword evidence="3" id="KW-0406">Ion transport</keyword>
<evidence type="ECO:0000313" key="4">
    <source>
        <dbReference type="EMBL" id="TES86222.1"/>
    </source>
</evidence>
<dbReference type="Gene3D" id="3.40.50.10580">
    <property type="entry name" value="ATPase, V1 complex, subunit F"/>
    <property type="match status" value="1"/>
</dbReference>
<dbReference type="InterPro" id="IPR036906">
    <property type="entry name" value="ATPase_V1_fsu_sf"/>
</dbReference>
<comment type="similarity">
    <text evidence="1">Belongs to the V-ATPase F subunit family.</text>
</comment>
<accession>A0A523QKJ4</accession>
<evidence type="ECO:0000256" key="3">
    <source>
        <dbReference type="ARBA" id="ARBA00023065"/>
    </source>
</evidence>
<dbReference type="Pfam" id="PF01990">
    <property type="entry name" value="ATP-synt_F"/>
    <property type="match status" value="1"/>
</dbReference>
<reference evidence="4 5" key="1">
    <citation type="submission" date="2019-03" db="EMBL/GenBank/DDBJ databases">
        <title>Metabolic potential of uncultured bacteria and archaea associated with petroleum seepage in deep-sea sediments.</title>
        <authorList>
            <person name="Dong X."/>
            <person name="Hubert C."/>
        </authorList>
    </citation>
    <scope>NUCLEOTIDE SEQUENCE [LARGE SCALE GENOMIC DNA]</scope>
    <source>
        <strain evidence="4">E44_bin92</strain>
    </source>
</reference>
<evidence type="ECO:0000256" key="1">
    <source>
        <dbReference type="ARBA" id="ARBA00010148"/>
    </source>
</evidence>
<keyword evidence="2" id="KW-0813">Transport</keyword>
<name>A0A523QKJ4_UNCAE</name>
<gene>
    <name evidence="4" type="ORF">E3J95_02495</name>
</gene>
<dbReference type="InterPro" id="IPR008218">
    <property type="entry name" value="ATPase_V1-cplx_f_g_su"/>
</dbReference>